<organism evidence="1">
    <name type="scientific">Panstrongylus lignarius</name>
    <dbReference type="NCBI Taxonomy" id="156445"/>
    <lineage>
        <taxon>Eukaryota</taxon>
        <taxon>Metazoa</taxon>
        <taxon>Ecdysozoa</taxon>
        <taxon>Arthropoda</taxon>
        <taxon>Hexapoda</taxon>
        <taxon>Insecta</taxon>
        <taxon>Pterygota</taxon>
        <taxon>Neoptera</taxon>
        <taxon>Paraneoptera</taxon>
        <taxon>Hemiptera</taxon>
        <taxon>Heteroptera</taxon>
        <taxon>Panheteroptera</taxon>
        <taxon>Cimicomorpha</taxon>
        <taxon>Reduviidae</taxon>
        <taxon>Triatominae</taxon>
        <taxon>Panstrongylus</taxon>
    </lineage>
</organism>
<dbReference type="AlphaFoldDB" id="A0A224Y055"/>
<proteinExistence type="predicted"/>
<reference evidence="1" key="1">
    <citation type="journal article" date="2018" name="PLoS Negl. Trop. Dis.">
        <title>An insight into the salivary gland and fat body transcriptome of Panstrongylus lignarius (Hemiptera: Heteroptera), the main vector of Chagas disease in Peru.</title>
        <authorList>
            <person name="Nevoa J.C."/>
            <person name="Mendes M.T."/>
            <person name="da Silva M.V."/>
            <person name="Soares S.C."/>
            <person name="Oliveira C.J.F."/>
            <person name="Ribeiro J.M.C."/>
        </authorList>
    </citation>
    <scope>NUCLEOTIDE SEQUENCE</scope>
</reference>
<name>A0A224Y055_9HEMI</name>
<evidence type="ECO:0000313" key="1">
    <source>
        <dbReference type="EMBL" id="JAW15748.1"/>
    </source>
</evidence>
<accession>A0A224Y055</accession>
<dbReference type="EMBL" id="GFTR01000678">
    <property type="protein sequence ID" value="JAW15748.1"/>
    <property type="molecule type" value="Transcribed_RNA"/>
</dbReference>
<protein>
    <submittedName>
        <fullName evidence="1">Putative secreted protein</fullName>
    </submittedName>
</protein>
<sequence>MHHPVLVSIRWYYHLLMTCSAINEFSGKLTDLRGWCSLILIPVLRPQQTTSGLNVLYFSRDEQALTQPTLITTLAIQ</sequence>